<organism evidence="2 3">
    <name type="scientific">Trametes coccinea (strain BRFM310)</name>
    <name type="common">Pycnoporus coccineus</name>
    <dbReference type="NCBI Taxonomy" id="1353009"/>
    <lineage>
        <taxon>Eukaryota</taxon>
        <taxon>Fungi</taxon>
        <taxon>Dikarya</taxon>
        <taxon>Basidiomycota</taxon>
        <taxon>Agaricomycotina</taxon>
        <taxon>Agaricomycetes</taxon>
        <taxon>Polyporales</taxon>
        <taxon>Polyporaceae</taxon>
        <taxon>Trametes</taxon>
    </lineage>
</organism>
<reference evidence="2 3" key="1">
    <citation type="journal article" date="2015" name="Biotechnol. Biofuels">
        <title>Enhanced degradation of softwood versus hardwood by the white-rot fungus Pycnoporus coccineus.</title>
        <authorList>
            <person name="Couturier M."/>
            <person name="Navarro D."/>
            <person name="Chevret D."/>
            <person name="Henrissat B."/>
            <person name="Piumi F."/>
            <person name="Ruiz-Duenas F.J."/>
            <person name="Martinez A.T."/>
            <person name="Grigoriev I.V."/>
            <person name="Riley R."/>
            <person name="Lipzen A."/>
            <person name="Berrin J.G."/>
            <person name="Master E.R."/>
            <person name="Rosso M.N."/>
        </authorList>
    </citation>
    <scope>NUCLEOTIDE SEQUENCE [LARGE SCALE GENOMIC DNA]</scope>
    <source>
        <strain evidence="2 3">BRFM310</strain>
    </source>
</reference>
<accession>A0A1Y2IIP8</accession>
<evidence type="ECO:0000313" key="3">
    <source>
        <dbReference type="Proteomes" id="UP000193067"/>
    </source>
</evidence>
<keyword evidence="1" id="KW-1133">Transmembrane helix</keyword>
<feature type="transmembrane region" description="Helical" evidence="1">
    <location>
        <begin position="6"/>
        <end position="31"/>
    </location>
</feature>
<dbReference type="Proteomes" id="UP000193067">
    <property type="component" value="Unassembled WGS sequence"/>
</dbReference>
<dbReference type="EMBL" id="KZ084114">
    <property type="protein sequence ID" value="OSD00977.1"/>
    <property type="molecule type" value="Genomic_DNA"/>
</dbReference>
<evidence type="ECO:0000256" key="1">
    <source>
        <dbReference type="SAM" id="Phobius"/>
    </source>
</evidence>
<keyword evidence="1" id="KW-0472">Membrane</keyword>
<name>A0A1Y2IIP8_TRAC3</name>
<dbReference type="AlphaFoldDB" id="A0A1Y2IIP8"/>
<dbReference type="OrthoDB" id="2757116at2759"/>
<protein>
    <submittedName>
        <fullName evidence="2">Uncharacterized protein</fullName>
    </submittedName>
</protein>
<proteinExistence type="predicted"/>
<keyword evidence="1" id="KW-0812">Transmembrane</keyword>
<sequence length="356" mass="39945">MPVSDLAFNIWGVVSSVLGTIALTPVFLGWLKPRLPTSMIADVLDIYKETQDLFATALRDGLITNPDEMNHFKANLLDATISVDRLRAEVYLIETWRQDLSKWWRGLSGRIWILRENLNSVRAELAQRSSNERLKLAAQIRKSETSSGLEDSGMILNYVKPSTTLIFPQAWHPQEPHAERSTWILLLASLRLLYMDFLPTILISSHALEARNVFALSTIRGCVHPCHHIHTIIGRNTSIIPRPLVTTIHRWVAQATLIVTLVDHIVTLVRLLRPLGLSTRRQICRVCSLSSFPVLVDGLAHRRLAHELGKPTCALADSPAGPSLRVPKGPVRRLPHRMRCILICGSSCGWCDVPMV</sequence>
<evidence type="ECO:0000313" key="2">
    <source>
        <dbReference type="EMBL" id="OSD00977.1"/>
    </source>
</evidence>
<keyword evidence="3" id="KW-1185">Reference proteome</keyword>
<gene>
    <name evidence="2" type="ORF">PYCCODRAFT_560466</name>
</gene>